<evidence type="ECO:0000313" key="10">
    <source>
        <dbReference type="Proteomes" id="UP001451303"/>
    </source>
</evidence>
<keyword evidence="3 7" id="KW-0812">Transmembrane</keyword>
<dbReference type="EMBL" id="JAVLET010000003">
    <property type="protein sequence ID" value="KAL0471967.1"/>
    <property type="molecule type" value="Genomic_DNA"/>
</dbReference>
<dbReference type="Pfam" id="PF07690">
    <property type="entry name" value="MFS_1"/>
    <property type="match status" value="1"/>
</dbReference>
<evidence type="ECO:0000259" key="8">
    <source>
        <dbReference type="PROSITE" id="PS50850"/>
    </source>
</evidence>
<dbReference type="InterPro" id="IPR036259">
    <property type="entry name" value="MFS_trans_sf"/>
</dbReference>
<keyword evidence="4 7" id="KW-1133">Transmembrane helix</keyword>
<feature type="transmembrane region" description="Helical" evidence="7">
    <location>
        <begin position="512"/>
        <end position="531"/>
    </location>
</feature>
<feature type="region of interest" description="Disordered" evidence="6">
    <location>
        <begin position="651"/>
        <end position="677"/>
    </location>
</feature>
<feature type="transmembrane region" description="Helical" evidence="7">
    <location>
        <begin position="303"/>
        <end position="325"/>
    </location>
</feature>
<feature type="transmembrane region" description="Helical" evidence="7">
    <location>
        <begin position="605"/>
        <end position="627"/>
    </location>
</feature>
<accession>A0ABR3DH18</accession>
<comment type="subcellular location">
    <subcellularLocation>
        <location evidence="1">Membrane</location>
        <topology evidence="1">Multi-pass membrane protein</topology>
    </subcellularLocation>
</comment>
<feature type="transmembrane region" description="Helical" evidence="7">
    <location>
        <begin position="369"/>
        <end position="391"/>
    </location>
</feature>
<feature type="compositionally biased region" description="Low complexity" evidence="6">
    <location>
        <begin position="84"/>
        <end position="95"/>
    </location>
</feature>
<dbReference type="PROSITE" id="PS50850">
    <property type="entry name" value="MFS"/>
    <property type="match status" value="1"/>
</dbReference>
<keyword evidence="5 7" id="KW-0472">Membrane</keyword>
<keyword evidence="2" id="KW-0813">Transport</keyword>
<dbReference type="PANTHER" id="PTHR43791">
    <property type="entry name" value="PERMEASE-RELATED"/>
    <property type="match status" value="1"/>
</dbReference>
<feature type="transmembrane region" description="Helical" evidence="7">
    <location>
        <begin position="575"/>
        <end position="593"/>
    </location>
</feature>
<dbReference type="Proteomes" id="UP001451303">
    <property type="component" value="Unassembled WGS sequence"/>
</dbReference>
<feature type="compositionally biased region" description="Basic and acidic residues" evidence="6">
    <location>
        <begin position="96"/>
        <end position="105"/>
    </location>
</feature>
<feature type="compositionally biased region" description="Gly residues" evidence="6">
    <location>
        <begin position="32"/>
        <end position="43"/>
    </location>
</feature>
<reference evidence="9 10" key="1">
    <citation type="submission" date="2023-09" db="EMBL/GenBank/DDBJ databases">
        <title>Multi-omics analysis of a traditional fermented food reveals byproduct-associated fungal strains for waste-to-food upcycling.</title>
        <authorList>
            <consortium name="Lawrence Berkeley National Laboratory"/>
            <person name="Rekdal V.M."/>
            <person name="Villalobos-Escobedo J.M."/>
            <person name="Rodriguez-Valeron N."/>
            <person name="Garcia M.O."/>
            <person name="Vasquez D.P."/>
            <person name="Damayanti I."/>
            <person name="Sorensen P.M."/>
            <person name="Baidoo E.E."/>
            <person name="De Carvalho A.C."/>
            <person name="Riley R."/>
            <person name="Lipzen A."/>
            <person name="He G."/>
            <person name="Yan M."/>
            <person name="Haridas S."/>
            <person name="Daum C."/>
            <person name="Yoshinaga Y."/>
            <person name="Ng V."/>
            <person name="Grigoriev I.V."/>
            <person name="Munk R."/>
            <person name="Nuraida L."/>
            <person name="Wijaya C.H."/>
            <person name="Morales P.-C."/>
            <person name="Keasling J.D."/>
        </authorList>
    </citation>
    <scope>NUCLEOTIDE SEQUENCE [LARGE SCALE GENOMIC DNA]</scope>
    <source>
        <strain evidence="9 10">FGSC 2613</strain>
    </source>
</reference>
<evidence type="ECO:0000256" key="6">
    <source>
        <dbReference type="SAM" id="MobiDB-lite"/>
    </source>
</evidence>
<feature type="region of interest" description="Disordered" evidence="6">
    <location>
        <begin position="1"/>
        <end position="131"/>
    </location>
</feature>
<feature type="transmembrane region" description="Helical" evidence="7">
    <location>
        <begin position="478"/>
        <end position="500"/>
    </location>
</feature>
<evidence type="ECO:0000256" key="1">
    <source>
        <dbReference type="ARBA" id="ARBA00004141"/>
    </source>
</evidence>
<name>A0ABR3DH18_NEUIN</name>
<dbReference type="Gene3D" id="1.20.1250.20">
    <property type="entry name" value="MFS general substrate transporter like domains"/>
    <property type="match status" value="2"/>
</dbReference>
<feature type="domain" description="Major facilitator superfamily (MFS) profile" evidence="8">
    <location>
        <begin position="209"/>
        <end position="632"/>
    </location>
</feature>
<dbReference type="InterPro" id="IPR011701">
    <property type="entry name" value="MFS"/>
</dbReference>
<feature type="transmembrane region" description="Helical" evidence="7">
    <location>
        <begin position="248"/>
        <end position="270"/>
    </location>
</feature>
<evidence type="ECO:0000256" key="7">
    <source>
        <dbReference type="SAM" id="Phobius"/>
    </source>
</evidence>
<organism evidence="9 10">
    <name type="scientific">Neurospora intermedia</name>
    <dbReference type="NCBI Taxonomy" id="5142"/>
    <lineage>
        <taxon>Eukaryota</taxon>
        <taxon>Fungi</taxon>
        <taxon>Dikarya</taxon>
        <taxon>Ascomycota</taxon>
        <taxon>Pezizomycotina</taxon>
        <taxon>Sordariomycetes</taxon>
        <taxon>Sordariomycetidae</taxon>
        <taxon>Sordariales</taxon>
        <taxon>Sordariaceae</taxon>
        <taxon>Neurospora</taxon>
    </lineage>
</organism>
<evidence type="ECO:0000256" key="5">
    <source>
        <dbReference type="ARBA" id="ARBA00023136"/>
    </source>
</evidence>
<evidence type="ECO:0000256" key="2">
    <source>
        <dbReference type="ARBA" id="ARBA00022448"/>
    </source>
</evidence>
<feature type="transmembrane region" description="Helical" evidence="7">
    <location>
        <begin position="209"/>
        <end position="228"/>
    </location>
</feature>
<comment type="caution">
    <text evidence="9">The sequence shown here is derived from an EMBL/GenBank/DDBJ whole genome shotgun (WGS) entry which is preliminary data.</text>
</comment>
<feature type="transmembrane region" description="Helical" evidence="7">
    <location>
        <begin position="435"/>
        <end position="458"/>
    </location>
</feature>
<feature type="compositionally biased region" description="Polar residues" evidence="6">
    <location>
        <begin position="48"/>
        <end position="58"/>
    </location>
</feature>
<feature type="compositionally biased region" description="Basic and acidic residues" evidence="6">
    <location>
        <begin position="1"/>
        <end position="12"/>
    </location>
</feature>
<dbReference type="InterPro" id="IPR020846">
    <property type="entry name" value="MFS_dom"/>
</dbReference>
<evidence type="ECO:0000256" key="3">
    <source>
        <dbReference type="ARBA" id="ARBA00022692"/>
    </source>
</evidence>
<gene>
    <name evidence="9" type="ORF">QR685DRAFT_596244</name>
</gene>
<dbReference type="SUPFAM" id="SSF103473">
    <property type="entry name" value="MFS general substrate transporter"/>
    <property type="match status" value="1"/>
</dbReference>
<dbReference type="PANTHER" id="PTHR43791:SF27">
    <property type="entry name" value="TRANSPORTER, PUTATIVE (AFU_ORTHOLOGUE AFUA_2G15730)-RELATED"/>
    <property type="match status" value="1"/>
</dbReference>
<feature type="compositionally biased region" description="Acidic residues" evidence="6">
    <location>
        <begin position="107"/>
        <end position="123"/>
    </location>
</feature>
<feature type="transmembrane region" description="Helical" evidence="7">
    <location>
        <begin position="543"/>
        <end position="563"/>
    </location>
</feature>
<feature type="region of interest" description="Disordered" evidence="6">
    <location>
        <begin position="149"/>
        <end position="182"/>
    </location>
</feature>
<keyword evidence="10" id="KW-1185">Reference proteome</keyword>
<feature type="transmembrane region" description="Helical" evidence="7">
    <location>
        <begin position="277"/>
        <end position="297"/>
    </location>
</feature>
<evidence type="ECO:0000256" key="4">
    <source>
        <dbReference type="ARBA" id="ARBA00022989"/>
    </source>
</evidence>
<feature type="compositionally biased region" description="Basic residues" evidence="6">
    <location>
        <begin position="152"/>
        <end position="169"/>
    </location>
</feature>
<feature type="transmembrane region" description="Helical" evidence="7">
    <location>
        <begin position="337"/>
        <end position="357"/>
    </location>
</feature>
<protein>
    <submittedName>
        <fullName evidence="9">Major facilitator superfamily domain-containing protein</fullName>
    </submittedName>
</protein>
<proteinExistence type="predicted"/>
<sequence>MMTASSRDESVGKQRSAAVDGQDGRGRARGSRSGGGRETGTGSDGENPEQSQNGQRATNGGDGNGTGQDDKDNGRRSPQSQRVSHQLLDSHLSSSKAKDHDHMATDSDLDSDTDSESDTTDSEEDRRISTELHREVFFSAVGEEEAYELTSTKKKLKGKRKKGNRRRGTSKFPDLDDESVSTTTSGKSFQLRYTPDEERAVVKKFDRKLVLFVALLYMLSFLDRSNIGNARIAGMEEDLQSTPPKDGWYEWALTAFYIAYICFEWMSLLWRLIPAHIYVSIIVLCWGLTASLQAVAVNYPMLIFLRTILGIGEAAFTGVPFYLSFFYKRHELALRTAVFISAAPLATSFASFLAWAILKLGEVSPVRPWRLLFLIEGFPSVIVAVLAWHIIPDSPQTARYLTRREKKVAALRLRDTSSLFSHSSSAGPGLKTSDILTILLSPTAWLTAAIFFLTNLAYSSLPVFLPTILASMNHTPLMSQALSAPPYLCAFITVLCTASLSDRYHNRSTPLIFHALLSALGYFVLAFSQSLGLEPGSWVRYLAIYPAAIGFFNVVVLTIAWSINNQQTEGGKGMGFAMMQILGQCGPLVGTRLYPAKEGPFWKRGMGVCAGAMVGVAFLAVILRVYLARKNRKLEEETAYEGSLEKVEEGTTAKGCITRTRREASRPKRRRRRTNMNGTLHIRVPIRACSRV</sequence>
<evidence type="ECO:0000313" key="9">
    <source>
        <dbReference type="EMBL" id="KAL0471967.1"/>
    </source>
</evidence>